<feature type="compositionally biased region" description="Low complexity" evidence="1">
    <location>
        <begin position="165"/>
        <end position="176"/>
    </location>
</feature>
<evidence type="ECO:0000313" key="2">
    <source>
        <dbReference type="EMBL" id="PTD01192.1"/>
    </source>
</evidence>
<dbReference type="OrthoDB" id="5429716at2759"/>
<gene>
    <name evidence="2" type="ORF">FCULG_00012726</name>
    <name evidence="3" type="ORF">HYE67_000100</name>
</gene>
<organism evidence="2 4">
    <name type="scientific">Fusarium culmorum</name>
    <dbReference type="NCBI Taxonomy" id="5516"/>
    <lineage>
        <taxon>Eukaryota</taxon>
        <taxon>Fungi</taxon>
        <taxon>Dikarya</taxon>
        <taxon>Ascomycota</taxon>
        <taxon>Pezizomycotina</taxon>
        <taxon>Sordariomycetes</taxon>
        <taxon>Hypocreomycetidae</taxon>
        <taxon>Hypocreales</taxon>
        <taxon>Nectriaceae</taxon>
        <taxon>Fusarium</taxon>
    </lineage>
</organism>
<dbReference type="Proteomes" id="UP000663297">
    <property type="component" value="Chromosome 1"/>
</dbReference>
<evidence type="ECO:0000256" key="1">
    <source>
        <dbReference type="SAM" id="MobiDB-lite"/>
    </source>
</evidence>
<reference evidence="2 4" key="1">
    <citation type="submission" date="2018-02" db="EMBL/GenBank/DDBJ databases">
        <title>Fusarium culmorum secondary metabolites in fungal-bacterial-plant interactions.</title>
        <authorList>
            <person name="Schmidt R."/>
        </authorList>
    </citation>
    <scope>NUCLEOTIDE SEQUENCE [LARGE SCALE GENOMIC DNA]</scope>
    <source>
        <strain evidence="2 4">PV</strain>
    </source>
</reference>
<sequence>MPTATEFFGITAWNLGPLTTTYTAPSSCATNIKHPVFVNAISPYSALAFPSNQYRYAECLSTLGPVSSYTYSEHCMVYGRGGEITVISSVNGLAYSDGVLSRMEPTRASDYTLTTVNLGAVVGETGNGFSDIALATWVPAIPLVYKKLDIAKAKGESDESGSGTGTATDDGGGDNAASTIQRQGSIVVLGLLSEILVGTSILFS</sequence>
<dbReference type="Proteomes" id="UP000241587">
    <property type="component" value="Unassembled WGS sequence"/>
</dbReference>
<dbReference type="OMA" id="WETIGMA"/>
<accession>A0A2T4GC78</accession>
<feature type="region of interest" description="Disordered" evidence="1">
    <location>
        <begin position="155"/>
        <end position="176"/>
    </location>
</feature>
<reference evidence="3" key="2">
    <citation type="submission" date="2020-11" db="EMBL/GenBank/DDBJ databases">
        <title>The chromosome-scale genome resource for two endophytic Fusarium species: F. culmorum and F. pseudograminearum.</title>
        <authorList>
            <person name="Yuan Z."/>
        </authorList>
    </citation>
    <scope>NUCLEOTIDE SEQUENCE</scope>
    <source>
        <strain evidence="3">Class2-1B</strain>
    </source>
</reference>
<dbReference type="EMBL" id="CP064747">
    <property type="protein sequence ID" value="QPC57869.1"/>
    <property type="molecule type" value="Genomic_DNA"/>
</dbReference>
<evidence type="ECO:0000313" key="4">
    <source>
        <dbReference type="Proteomes" id="UP000241587"/>
    </source>
</evidence>
<dbReference type="EMBL" id="PVEM01000031">
    <property type="protein sequence ID" value="PTD01192.1"/>
    <property type="molecule type" value="Genomic_DNA"/>
</dbReference>
<dbReference type="AlphaFoldDB" id="A0A2T4GC78"/>
<name>A0A2T4GC78_FUSCU</name>
<protein>
    <submittedName>
        <fullName evidence="2">Uncharacterized protein</fullName>
    </submittedName>
</protein>
<evidence type="ECO:0000313" key="3">
    <source>
        <dbReference type="EMBL" id="QPC57869.1"/>
    </source>
</evidence>
<proteinExistence type="predicted"/>
<keyword evidence="4" id="KW-1185">Reference proteome</keyword>